<gene>
    <name evidence="2" type="ORF">UT12_C0001G0012</name>
</gene>
<dbReference type="CDD" id="cd02440">
    <property type="entry name" value="AdoMet_MTases"/>
    <property type="match status" value="1"/>
</dbReference>
<accession>A0A0G0NWB2</accession>
<evidence type="ECO:0000313" key="2">
    <source>
        <dbReference type="EMBL" id="KKQ90144.1"/>
    </source>
</evidence>
<comment type="caution">
    <text evidence="2">The sequence shown here is derived from an EMBL/GenBank/DDBJ whole genome shotgun (WGS) entry which is preliminary data.</text>
</comment>
<dbReference type="Proteomes" id="UP000034893">
    <property type="component" value="Unassembled WGS sequence"/>
</dbReference>
<dbReference type="InterPro" id="IPR029063">
    <property type="entry name" value="SAM-dependent_MTases_sf"/>
</dbReference>
<dbReference type="GO" id="GO:0008757">
    <property type="term" value="F:S-adenosylmethionine-dependent methyltransferase activity"/>
    <property type="evidence" value="ECO:0007669"/>
    <property type="project" value="InterPro"/>
</dbReference>
<dbReference type="Pfam" id="PF08241">
    <property type="entry name" value="Methyltransf_11"/>
    <property type="match status" value="1"/>
</dbReference>
<sequence length="249" mass="29156">MNSNAENLVRKFFNKFFWRQHPEAALRYLPVVSEIEKSGLMDPNILEIGSGSLGITPYFKRNVDGLDIDFSGPTSNFLNKIKGQADNLPFRKNSYDVVISVDVIEHLFRDVREKAIFEQLRIARKLAVIVVPIGKLSEEQDRQLYAHWNKIFKTKNQFLQEHIENGLPLVDEILVWIDKSLRKLDKRASVKSRPILNLAVRQLLMKTWISKNKYLYYLYMKGYLLLLPLLRLANFGNCYRRIFMIEFAS</sequence>
<dbReference type="EMBL" id="LBVP01000001">
    <property type="protein sequence ID" value="KKQ90144.1"/>
    <property type="molecule type" value="Genomic_DNA"/>
</dbReference>
<evidence type="ECO:0000313" key="3">
    <source>
        <dbReference type="Proteomes" id="UP000034893"/>
    </source>
</evidence>
<dbReference type="InterPro" id="IPR013216">
    <property type="entry name" value="Methyltransf_11"/>
</dbReference>
<dbReference type="SUPFAM" id="SSF53335">
    <property type="entry name" value="S-adenosyl-L-methionine-dependent methyltransferases"/>
    <property type="match status" value="1"/>
</dbReference>
<name>A0A0G0NWB2_9BACT</name>
<evidence type="ECO:0000259" key="1">
    <source>
        <dbReference type="Pfam" id="PF08241"/>
    </source>
</evidence>
<protein>
    <submittedName>
        <fullName evidence="2">WsaE</fullName>
    </submittedName>
</protein>
<feature type="domain" description="Methyltransferase type 11" evidence="1">
    <location>
        <begin position="46"/>
        <end position="126"/>
    </location>
</feature>
<organism evidence="2 3">
    <name type="scientific">Candidatus Curtissbacteria bacterium GW2011_GWC2_38_9</name>
    <dbReference type="NCBI Taxonomy" id="1618414"/>
    <lineage>
        <taxon>Bacteria</taxon>
        <taxon>Candidatus Curtissiibacteriota</taxon>
    </lineage>
</organism>
<dbReference type="AlphaFoldDB" id="A0A0G0NWB2"/>
<proteinExistence type="predicted"/>
<reference evidence="2 3" key="1">
    <citation type="journal article" date="2015" name="Nature">
        <title>rRNA introns, odd ribosomes, and small enigmatic genomes across a large radiation of phyla.</title>
        <authorList>
            <person name="Brown C.T."/>
            <person name="Hug L.A."/>
            <person name="Thomas B.C."/>
            <person name="Sharon I."/>
            <person name="Castelle C.J."/>
            <person name="Singh A."/>
            <person name="Wilkins M.J."/>
            <person name="Williams K.H."/>
            <person name="Banfield J.F."/>
        </authorList>
    </citation>
    <scope>NUCLEOTIDE SEQUENCE [LARGE SCALE GENOMIC DNA]</scope>
</reference>
<dbReference type="Gene3D" id="3.40.50.150">
    <property type="entry name" value="Vaccinia Virus protein VP39"/>
    <property type="match status" value="1"/>
</dbReference>